<sequence length="535" mass="61945">MVASPGSGSPCSFANSPAESWKSETFLLILKEIYLNQNSLDQQQNAIDLIPKIFVPTHYHVWMVRILVKHLHFFFNSSLSSNQTSGHGQIMIDSLGRLKSLGMTQLIQKEMYCLLKSTFDHWPLDASFRVPLETWLSYIQPWRYIHCDLEPSVWQKFVNENILFYTSIFQQVLRRFLRMDLNCPKNAYMLFRLTKVFSTGELREMIIQAERGSLSKPSDIGMHNSFIHRSPEKYSFTRKISQLEVPGSAYTPLFSEPVFMMVTHLLSAISVAREKALIQDVCQHNISRSFFDQLSNVFKTYSDGYNSDENNPADIRKVASYLEASSQQLCQFFREVLPPPLNTSSVVSQLGFTTAGPSTNNNIEKLHQSKFHELSVDEKLQLLNKKKKPDVTYWGNPDLQPVRTYEIAFLVKIFNEISQHLNEKYSSEIQNLYNLPTMWGKMCRRIISKPVIYYNVNKASNMQSVSMEPVQLPPRINLRLLANKQLIFYLFIFLLTSYWFGYHPILAMLLLSIILFFCLFLSALIWPVPIGRKDD</sequence>
<dbReference type="AlphaFoldDB" id="A0A087UNQ3"/>
<dbReference type="GO" id="GO:0050290">
    <property type="term" value="F:sphingomyelin phosphodiesterase D activity"/>
    <property type="evidence" value="ECO:0007669"/>
    <property type="project" value="InterPro"/>
</dbReference>
<comment type="subcellular location">
    <subcellularLocation>
        <location evidence="1">Membrane</location>
        <topology evidence="1">Single-pass membrane protein</topology>
    </subcellularLocation>
</comment>
<dbReference type="OMA" id="DSQPWCV"/>
<dbReference type="GO" id="GO:0046513">
    <property type="term" value="P:ceramide biosynthetic process"/>
    <property type="evidence" value="ECO:0007669"/>
    <property type="project" value="TreeGrafter"/>
</dbReference>
<keyword evidence="2 5" id="KW-0812">Transmembrane</keyword>
<evidence type="ECO:0000256" key="5">
    <source>
        <dbReference type="SAM" id="Phobius"/>
    </source>
</evidence>
<organism evidence="6 7">
    <name type="scientific">Stegodyphus mimosarum</name>
    <name type="common">African social velvet spider</name>
    <dbReference type="NCBI Taxonomy" id="407821"/>
    <lineage>
        <taxon>Eukaryota</taxon>
        <taxon>Metazoa</taxon>
        <taxon>Ecdysozoa</taxon>
        <taxon>Arthropoda</taxon>
        <taxon>Chelicerata</taxon>
        <taxon>Arachnida</taxon>
        <taxon>Araneae</taxon>
        <taxon>Araneomorphae</taxon>
        <taxon>Entelegynae</taxon>
        <taxon>Eresoidea</taxon>
        <taxon>Eresidae</taxon>
        <taxon>Stegodyphus</taxon>
    </lineage>
</organism>
<evidence type="ECO:0000256" key="2">
    <source>
        <dbReference type="ARBA" id="ARBA00022692"/>
    </source>
</evidence>
<name>A0A087UNQ3_STEMI</name>
<keyword evidence="7" id="KW-1185">Reference proteome</keyword>
<dbReference type="InterPro" id="IPR024129">
    <property type="entry name" value="Sphingomy_SMPD4"/>
</dbReference>
<reference evidence="6 7" key="1">
    <citation type="submission" date="2013-11" db="EMBL/GenBank/DDBJ databases">
        <title>Genome sequencing of Stegodyphus mimosarum.</title>
        <authorList>
            <person name="Bechsgaard J."/>
        </authorList>
    </citation>
    <scope>NUCLEOTIDE SEQUENCE [LARGE SCALE GENOMIC DNA]</scope>
</reference>
<accession>A0A087UNQ3</accession>
<gene>
    <name evidence="6" type="ORF">X975_03215</name>
</gene>
<evidence type="ECO:0000313" key="6">
    <source>
        <dbReference type="EMBL" id="KFM78992.1"/>
    </source>
</evidence>
<evidence type="ECO:0000256" key="4">
    <source>
        <dbReference type="ARBA" id="ARBA00023136"/>
    </source>
</evidence>
<dbReference type="STRING" id="407821.A0A087UNQ3"/>
<dbReference type="GO" id="GO:0016020">
    <property type="term" value="C:membrane"/>
    <property type="evidence" value="ECO:0007669"/>
    <property type="project" value="UniProtKB-SubCell"/>
</dbReference>
<keyword evidence="4 5" id="KW-0472">Membrane</keyword>
<evidence type="ECO:0000256" key="3">
    <source>
        <dbReference type="ARBA" id="ARBA00022989"/>
    </source>
</evidence>
<dbReference type="EMBL" id="KK120763">
    <property type="protein sequence ID" value="KFM78992.1"/>
    <property type="molecule type" value="Genomic_DNA"/>
</dbReference>
<dbReference type="PANTHER" id="PTHR12988">
    <property type="entry name" value="SPHINGOMYELIN PHOSPHODIESTERASE 4"/>
    <property type="match status" value="1"/>
</dbReference>
<dbReference type="OrthoDB" id="10251508at2759"/>
<dbReference type="PANTHER" id="PTHR12988:SF6">
    <property type="entry name" value="SPHINGOMYELIN PHOSPHODIESTERASE 4"/>
    <property type="match status" value="1"/>
</dbReference>
<feature type="non-terminal residue" evidence="6">
    <location>
        <position position="535"/>
    </location>
</feature>
<feature type="transmembrane region" description="Helical" evidence="5">
    <location>
        <begin position="506"/>
        <end position="526"/>
    </location>
</feature>
<dbReference type="GO" id="GO:0046475">
    <property type="term" value="P:glycerophospholipid catabolic process"/>
    <property type="evidence" value="ECO:0007669"/>
    <property type="project" value="TreeGrafter"/>
</dbReference>
<proteinExistence type="predicted"/>
<dbReference type="GO" id="GO:0006685">
    <property type="term" value="P:sphingomyelin catabolic process"/>
    <property type="evidence" value="ECO:0007669"/>
    <property type="project" value="TreeGrafter"/>
</dbReference>
<evidence type="ECO:0000313" key="7">
    <source>
        <dbReference type="Proteomes" id="UP000054359"/>
    </source>
</evidence>
<dbReference type="Proteomes" id="UP000054359">
    <property type="component" value="Unassembled WGS sequence"/>
</dbReference>
<protein>
    <submittedName>
        <fullName evidence="6">Sphingomyelin phosphodiesterase 4</fullName>
    </submittedName>
</protein>
<evidence type="ECO:0000256" key="1">
    <source>
        <dbReference type="ARBA" id="ARBA00004167"/>
    </source>
</evidence>
<feature type="transmembrane region" description="Helical" evidence="5">
    <location>
        <begin position="481"/>
        <end position="500"/>
    </location>
</feature>
<keyword evidence="3 5" id="KW-1133">Transmembrane helix</keyword>
<dbReference type="Pfam" id="PF14724">
    <property type="entry name" value="mit_SMPDase"/>
    <property type="match status" value="1"/>
</dbReference>